<dbReference type="PANTHER" id="PTHR11559">
    <property type="entry name" value="CARBOXYLESTERASE"/>
    <property type="match status" value="1"/>
</dbReference>
<keyword evidence="1" id="KW-1133">Transmembrane helix</keyword>
<feature type="transmembrane region" description="Helical" evidence="1">
    <location>
        <begin position="51"/>
        <end position="70"/>
    </location>
</feature>
<dbReference type="OrthoDB" id="408631at2759"/>
<proteinExistence type="predicted"/>
<keyword evidence="1" id="KW-0472">Membrane</keyword>
<accession>A0A1Y1YA69</accession>
<reference evidence="3 4" key="1">
    <citation type="submission" date="2016-07" db="EMBL/GenBank/DDBJ databases">
        <title>Pervasive Adenine N6-methylation of Active Genes in Fungi.</title>
        <authorList>
            <consortium name="DOE Joint Genome Institute"/>
            <person name="Mondo S.J."/>
            <person name="Dannebaum R.O."/>
            <person name="Kuo R.C."/>
            <person name="Labutti K."/>
            <person name="Haridas S."/>
            <person name="Kuo A."/>
            <person name="Salamov A."/>
            <person name="Ahrendt S.R."/>
            <person name="Lipzen A."/>
            <person name="Sullivan W."/>
            <person name="Andreopoulos W.B."/>
            <person name="Clum A."/>
            <person name="Lindquist E."/>
            <person name="Daum C."/>
            <person name="Ramamoorthy G.K."/>
            <person name="Gryganskyi A."/>
            <person name="Culley D."/>
            <person name="Magnuson J.K."/>
            <person name="James T.Y."/>
            <person name="O'Malley M.A."/>
            <person name="Stajich J.E."/>
            <person name="Spatafora J.W."/>
            <person name="Visel A."/>
            <person name="Grigoriev I.V."/>
        </authorList>
    </citation>
    <scope>NUCLEOTIDE SEQUENCE [LARGE SCALE GENOMIC DNA]</scope>
    <source>
        <strain evidence="3 4">CBS 115471</strain>
    </source>
</reference>
<dbReference type="GO" id="GO:0016787">
    <property type="term" value="F:hydrolase activity"/>
    <property type="evidence" value="ECO:0007669"/>
    <property type="project" value="UniProtKB-KW"/>
</dbReference>
<dbReference type="Proteomes" id="UP000193144">
    <property type="component" value="Unassembled WGS sequence"/>
</dbReference>
<evidence type="ECO:0000259" key="2">
    <source>
        <dbReference type="Pfam" id="PF00135"/>
    </source>
</evidence>
<dbReference type="STRING" id="1231657.A0A1Y1YA69"/>
<keyword evidence="1" id="KW-0812">Transmembrane</keyword>
<comment type="caution">
    <text evidence="3">The sequence shown here is derived from an EMBL/GenBank/DDBJ whole genome shotgun (WGS) entry which is preliminary data.</text>
</comment>
<dbReference type="InterPro" id="IPR050309">
    <property type="entry name" value="Type-B_Carboxylest/Lipase"/>
</dbReference>
<dbReference type="Gene3D" id="3.40.50.1820">
    <property type="entry name" value="alpha/beta hydrolase"/>
    <property type="match status" value="2"/>
</dbReference>
<dbReference type="EMBL" id="MCFA01000295">
    <property type="protein sequence ID" value="ORX94929.1"/>
    <property type="molecule type" value="Genomic_DNA"/>
</dbReference>
<dbReference type="AlphaFoldDB" id="A0A1Y1YA69"/>
<dbReference type="InterPro" id="IPR002018">
    <property type="entry name" value="CarbesteraseB"/>
</dbReference>
<evidence type="ECO:0000313" key="3">
    <source>
        <dbReference type="EMBL" id="ORX94929.1"/>
    </source>
</evidence>
<dbReference type="Pfam" id="PF00135">
    <property type="entry name" value="COesterase"/>
    <property type="match status" value="1"/>
</dbReference>
<evidence type="ECO:0000313" key="4">
    <source>
        <dbReference type="Proteomes" id="UP000193144"/>
    </source>
</evidence>
<name>A0A1Y1YA69_9PLEO</name>
<dbReference type="SUPFAM" id="SSF53474">
    <property type="entry name" value="alpha/beta-Hydrolases"/>
    <property type="match status" value="1"/>
</dbReference>
<organism evidence="3 4">
    <name type="scientific">Clohesyomyces aquaticus</name>
    <dbReference type="NCBI Taxonomy" id="1231657"/>
    <lineage>
        <taxon>Eukaryota</taxon>
        <taxon>Fungi</taxon>
        <taxon>Dikarya</taxon>
        <taxon>Ascomycota</taxon>
        <taxon>Pezizomycotina</taxon>
        <taxon>Dothideomycetes</taxon>
        <taxon>Pleosporomycetidae</taxon>
        <taxon>Pleosporales</taxon>
        <taxon>Lindgomycetaceae</taxon>
        <taxon>Clohesyomyces</taxon>
    </lineage>
</organism>
<evidence type="ECO:0000256" key="1">
    <source>
        <dbReference type="SAM" id="Phobius"/>
    </source>
</evidence>
<keyword evidence="4" id="KW-1185">Reference proteome</keyword>
<protein>
    <submittedName>
        <fullName evidence="3">Alpha/Beta hydrolase protein</fullName>
    </submittedName>
</protein>
<dbReference type="InterPro" id="IPR029058">
    <property type="entry name" value="AB_hydrolase_fold"/>
</dbReference>
<feature type="domain" description="Carboxylesterase type B" evidence="2">
    <location>
        <begin position="78"/>
        <end position="422"/>
    </location>
</feature>
<gene>
    <name evidence="3" type="ORF">BCR34DRAFT_579659</name>
</gene>
<sequence>MSRDGAQTSHMSRIGEPCSYKGADNCTSSKVFQVENRVVHSFPLPKNLPSMFTLVFCLLSLIVAIHGASIPPKSPLLTVKTHTGTYTGLIDSNFPNTRQFRSIPFAEPPISSRRWLPPVKLPPSGRHETSHNFPPSCPQFISRLPSIGNQYFAEGAMITNGNENHTSGLAGAVTSEDCLYLAMWTPANTTSKSKLPVLFFITGGGFQGGAVDTPYQHGADWVERSRSHIVVTINYRVNIFGFPNAKGLSDQNLGILDQRIALEWVRDNIEQFGGDSTKITQWGQSAGAMSSDAHAHAFYKDPIAHAYFLQSGTMFSGQPSADKAFSNFTFVAAHFGCSKSSGVSELDCMRRVPFKDIENFIGQYGDNGTVPTLSWIPMADERIVFSDYAARAREGKVARRPTIMSNTANEGSWLVPYPADNPAAGFPQSIILQASLVGFVCPTFNSTLERNEFDIPVFRYQHAGTYPNLNPFEWLGAYHGSDIPLIFGTYGLPMSNNLGNASAFEAEVSRTMQDHIIAFARDPYHGPQKMGWSPLNANEPNGGKLIRFGAGGKAVQYVNRIEVDAVCQGRGEYNAFP</sequence>
<keyword evidence="3" id="KW-0378">Hydrolase</keyword>